<protein>
    <submittedName>
        <fullName evidence="1">Uncharacterized protein</fullName>
    </submittedName>
</protein>
<keyword evidence="2" id="KW-1185">Reference proteome</keyword>
<dbReference type="Proteomes" id="UP000190166">
    <property type="component" value="Unassembled WGS sequence"/>
</dbReference>
<evidence type="ECO:0000313" key="1">
    <source>
        <dbReference type="EMBL" id="SKD08439.1"/>
    </source>
</evidence>
<gene>
    <name evidence="1" type="ORF">SAMN05660461_4324</name>
</gene>
<proteinExistence type="predicted"/>
<reference evidence="1 2" key="1">
    <citation type="submission" date="2017-02" db="EMBL/GenBank/DDBJ databases">
        <authorList>
            <person name="Peterson S.W."/>
        </authorList>
    </citation>
    <scope>NUCLEOTIDE SEQUENCE [LARGE SCALE GENOMIC DNA]</scope>
    <source>
        <strain evidence="1 2">DSM 18108</strain>
    </source>
</reference>
<evidence type="ECO:0000313" key="2">
    <source>
        <dbReference type="Proteomes" id="UP000190166"/>
    </source>
</evidence>
<accession>A0A1T5P844</accession>
<dbReference type="EMBL" id="FUZZ01000003">
    <property type="protein sequence ID" value="SKD08439.1"/>
    <property type="molecule type" value="Genomic_DNA"/>
</dbReference>
<dbReference type="AlphaFoldDB" id="A0A1T5P844"/>
<name>A0A1T5P844_9BACT</name>
<sequence>MIMNTSVNTLLQIHTMFSKLPITFRERVCEECNWSFPTFYRKMRIRDEERDGKVVLALSNAEKTTILQLMNEVVAQADNDIKEFMHQ</sequence>
<organism evidence="1 2">
    <name type="scientific">Chitinophaga ginsengisegetis</name>
    <dbReference type="NCBI Taxonomy" id="393003"/>
    <lineage>
        <taxon>Bacteria</taxon>
        <taxon>Pseudomonadati</taxon>
        <taxon>Bacteroidota</taxon>
        <taxon>Chitinophagia</taxon>
        <taxon>Chitinophagales</taxon>
        <taxon>Chitinophagaceae</taxon>
        <taxon>Chitinophaga</taxon>
    </lineage>
</organism>